<dbReference type="Gene3D" id="2.60.120.620">
    <property type="entry name" value="q2cbj1_9rhob like domain"/>
    <property type="match status" value="1"/>
</dbReference>
<protein>
    <recommendedName>
        <fullName evidence="1">Fe2OG dioxygenase domain-containing protein</fullName>
    </recommendedName>
</protein>
<feature type="domain" description="Fe2OG dioxygenase" evidence="1">
    <location>
        <begin position="59"/>
        <end position="152"/>
    </location>
</feature>
<dbReference type="InterPro" id="IPR005123">
    <property type="entry name" value="Oxoglu/Fe-dep_dioxygenase_dom"/>
</dbReference>
<reference evidence="2" key="1">
    <citation type="submission" date="2018-06" db="EMBL/GenBank/DDBJ databases">
        <authorList>
            <person name="Zhirakovskaya E."/>
        </authorList>
    </citation>
    <scope>NUCLEOTIDE SEQUENCE</scope>
</reference>
<name>A0A3B1AIY7_9ZZZZ</name>
<organism evidence="2">
    <name type="scientific">hydrothermal vent metagenome</name>
    <dbReference type="NCBI Taxonomy" id="652676"/>
    <lineage>
        <taxon>unclassified sequences</taxon>
        <taxon>metagenomes</taxon>
        <taxon>ecological metagenomes</taxon>
    </lineage>
</organism>
<dbReference type="InterPro" id="IPR044862">
    <property type="entry name" value="Pro_4_hyd_alph_FE2OG_OXY"/>
</dbReference>
<proteinExistence type="predicted"/>
<sequence>MNAVIHNKFSNINKKDIKRTHLFNGRYENIYIDKERIPELTPILEFANQCAKKTLSLSKNLDIGFWFNDMPPNSVTTAHTHDDYDEMLSGVYYVSVPQNAGNLVLFSNNDKKIVTPQEGRLILFKADCLHEVSINNSEQHRLSIGMNFGIKSEEY</sequence>
<gene>
    <name evidence="2" type="ORF">MNBD_GAMMA23-62</name>
</gene>
<dbReference type="EMBL" id="UOFT01000065">
    <property type="protein sequence ID" value="VAW98329.1"/>
    <property type="molecule type" value="Genomic_DNA"/>
</dbReference>
<evidence type="ECO:0000259" key="1">
    <source>
        <dbReference type="PROSITE" id="PS51471"/>
    </source>
</evidence>
<accession>A0A3B1AIY7</accession>
<dbReference type="AlphaFoldDB" id="A0A3B1AIY7"/>
<dbReference type="PROSITE" id="PS51471">
    <property type="entry name" value="FE2OG_OXY"/>
    <property type="match status" value="1"/>
</dbReference>
<evidence type="ECO:0000313" key="2">
    <source>
        <dbReference type="EMBL" id="VAW98329.1"/>
    </source>
</evidence>
<dbReference type="Pfam" id="PF13640">
    <property type="entry name" value="2OG-FeII_Oxy_3"/>
    <property type="match status" value="1"/>
</dbReference>